<dbReference type="EMBL" id="JBBKTX010000027">
    <property type="protein sequence ID" value="MFK4754300.1"/>
    <property type="molecule type" value="Genomic_DNA"/>
</dbReference>
<accession>A0ABW8NP19</accession>
<sequence>MDKQLLNRTTQQLKQVCADSTTPAGDDGSREANTAQKSALNQMFELFRFNYHNQFLKAFPNADTLITAKRLWARLLMDYPASMILSAAERAVKECSYLPNVHEVISRCDLAAEFGVPDAHSAYIEACRAPSPKKNFGWSHPIVYFAGRASDWFFLANSTEQQAFPVFKRNYDLLLQRLQQGEDIQLAVEKALPVTIERPLDRQQQQENLQQLKSLL</sequence>
<reference evidence="1 2" key="1">
    <citation type="submission" date="2024-03" db="EMBL/GenBank/DDBJ databases">
        <title>High-quality draft genome sequence of Oceanobacter sp. wDCs-4.</title>
        <authorList>
            <person name="Dong C."/>
        </authorList>
    </citation>
    <scope>NUCLEOTIDE SEQUENCE [LARGE SCALE GENOMIC DNA]</scope>
    <source>
        <strain evidence="2">wDCs-4</strain>
    </source>
</reference>
<evidence type="ECO:0000313" key="1">
    <source>
        <dbReference type="EMBL" id="MFK4754300.1"/>
    </source>
</evidence>
<proteinExistence type="predicted"/>
<name>A0ABW8NP19_9GAMM</name>
<dbReference type="InterPro" id="IPR009731">
    <property type="entry name" value="P-like"/>
</dbReference>
<dbReference type="RefSeq" id="WP_416207208.1">
    <property type="nucleotide sequence ID" value="NZ_JBBKTX010000027.1"/>
</dbReference>
<keyword evidence="2" id="KW-1185">Reference proteome</keyword>
<evidence type="ECO:0000313" key="2">
    <source>
        <dbReference type="Proteomes" id="UP001620597"/>
    </source>
</evidence>
<protein>
    <submittedName>
        <fullName evidence="1">Replication protein P</fullName>
    </submittedName>
</protein>
<comment type="caution">
    <text evidence="1">The sequence shown here is derived from an EMBL/GenBank/DDBJ whole genome shotgun (WGS) entry which is preliminary data.</text>
</comment>
<dbReference type="Pfam" id="PF06992">
    <property type="entry name" value="Phage_lambda_P"/>
    <property type="match status" value="1"/>
</dbReference>
<dbReference type="Proteomes" id="UP001620597">
    <property type="component" value="Unassembled WGS sequence"/>
</dbReference>
<gene>
    <name evidence="1" type="ORF">WG929_17970</name>
</gene>
<organism evidence="1 2">
    <name type="scientific">Oceanobacter antarcticus</name>
    <dbReference type="NCBI Taxonomy" id="3133425"/>
    <lineage>
        <taxon>Bacteria</taxon>
        <taxon>Pseudomonadati</taxon>
        <taxon>Pseudomonadota</taxon>
        <taxon>Gammaproteobacteria</taxon>
        <taxon>Oceanospirillales</taxon>
        <taxon>Oceanospirillaceae</taxon>
        <taxon>Oceanobacter</taxon>
    </lineage>
</organism>